<comment type="similarity">
    <text evidence="1">Belongs to the membrane fusion protein (MFP) (TC 8.A.1) family.</text>
</comment>
<dbReference type="Pfam" id="PF25917">
    <property type="entry name" value="BSH_RND"/>
    <property type="match status" value="1"/>
</dbReference>
<dbReference type="PANTHER" id="PTHR30469">
    <property type="entry name" value="MULTIDRUG RESISTANCE PROTEIN MDTA"/>
    <property type="match status" value="1"/>
</dbReference>
<dbReference type="Proteomes" id="UP000245790">
    <property type="component" value="Unassembled WGS sequence"/>
</dbReference>
<dbReference type="Gene3D" id="2.40.50.100">
    <property type="match status" value="1"/>
</dbReference>
<dbReference type="SUPFAM" id="SSF111369">
    <property type="entry name" value="HlyD-like secretion proteins"/>
    <property type="match status" value="1"/>
</dbReference>
<evidence type="ECO:0000313" key="6">
    <source>
        <dbReference type="EMBL" id="PWK53914.1"/>
    </source>
</evidence>
<feature type="coiled-coil region" evidence="2">
    <location>
        <begin position="177"/>
        <end position="204"/>
    </location>
</feature>
<feature type="compositionally biased region" description="Polar residues" evidence="3">
    <location>
        <begin position="418"/>
        <end position="428"/>
    </location>
</feature>
<sequence length="455" mass="49725">MTHPSETDNQTEQLLSKSAPTWVVHFFVTLAILIIAIMVIGAMFASKPEARKFGSRPTPSVAVETSQLQATQYDVWIDSYGTAKALTQTQLVSDVSGRVVSVSPSIRAGSSFKQGEVLLQLDDRDYRIEVDVAKASVADAEVKYMQELAQADIAGRDWNVRPGNAKGKALALRKPQVAAAKASLDAAKARLAKAQLNLERTQIRAPFDGRVMRQTVDLGQVVNPSQTIAEIYSTEAVEVRLPIKMSDLSHLSLPEDDRYQGENPRVVFEGEVGSKTYQWQGELVRSEGAFDTATRMLYVVATIDNPFQNTAQRPAIRVGQFLRAKVQGQRLTNVFVIPRRAVSQDYFVSIAQEGVLKKRKVEPLWTDAESVVVPASFNLDNIASTPSKPALEPSDRLILTPTANLPDGTRVKFIGDVSETQQAANSNGQDEKARSAKGSANKTKDSPANRTNASN</sequence>
<keyword evidence="4" id="KW-0472">Membrane</keyword>
<keyword evidence="2" id="KW-0175">Coiled coil</keyword>
<accession>A0A316FYY9</accession>
<evidence type="ECO:0000256" key="4">
    <source>
        <dbReference type="SAM" id="Phobius"/>
    </source>
</evidence>
<dbReference type="InterPro" id="IPR006143">
    <property type="entry name" value="RND_pump_MFP"/>
</dbReference>
<keyword evidence="4" id="KW-0812">Transmembrane</keyword>
<evidence type="ECO:0000256" key="1">
    <source>
        <dbReference type="ARBA" id="ARBA00009477"/>
    </source>
</evidence>
<dbReference type="OrthoDB" id="5730196at2"/>
<dbReference type="GO" id="GO:1990281">
    <property type="term" value="C:efflux pump complex"/>
    <property type="evidence" value="ECO:0007669"/>
    <property type="project" value="TreeGrafter"/>
</dbReference>
<dbReference type="AlphaFoldDB" id="A0A316FYY9"/>
<feature type="transmembrane region" description="Helical" evidence="4">
    <location>
        <begin position="22"/>
        <end position="46"/>
    </location>
</feature>
<organism evidence="6 7">
    <name type="scientific">Pleionea mediterranea</name>
    <dbReference type="NCBI Taxonomy" id="523701"/>
    <lineage>
        <taxon>Bacteria</taxon>
        <taxon>Pseudomonadati</taxon>
        <taxon>Pseudomonadota</taxon>
        <taxon>Gammaproteobacteria</taxon>
        <taxon>Oceanospirillales</taxon>
        <taxon>Pleioneaceae</taxon>
        <taxon>Pleionea</taxon>
    </lineage>
</organism>
<dbReference type="InterPro" id="IPR058625">
    <property type="entry name" value="MdtA-like_BSH"/>
</dbReference>
<dbReference type="NCBIfam" id="TIGR01730">
    <property type="entry name" value="RND_mfp"/>
    <property type="match status" value="1"/>
</dbReference>
<reference evidence="6 7" key="1">
    <citation type="submission" date="2018-05" db="EMBL/GenBank/DDBJ databases">
        <title>Genomic Encyclopedia of Type Strains, Phase IV (KMG-IV): sequencing the most valuable type-strain genomes for metagenomic binning, comparative biology and taxonomic classification.</title>
        <authorList>
            <person name="Goeker M."/>
        </authorList>
    </citation>
    <scope>NUCLEOTIDE SEQUENCE [LARGE SCALE GENOMIC DNA]</scope>
    <source>
        <strain evidence="6 7">DSM 25350</strain>
    </source>
</reference>
<gene>
    <name evidence="6" type="ORF">C8D97_102305</name>
</gene>
<dbReference type="PANTHER" id="PTHR30469:SF12">
    <property type="entry name" value="MULTIDRUG RESISTANCE PROTEIN MDTA"/>
    <property type="match status" value="1"/>
</dbReference>
<dbReference type="EMBL" id="QGGU01000002">
    <property type="protein sequence ID" value="PWK53914.1"/>
    <property type="molecule type" value="Genomic_DNA"/>
</dbReference>
<dbReference type="Gene3D" id="2.40.420.20">
    <property type="match status" value="1"/>
</dbReference>
<feature type="domain" description="Multidrug resistance protein MdtA-like barrel-sandwich hybrid" evidence="5">
    <location>
        <begin position="91"/>
        <end position="229"/>
    </location>
</feature>
<proteinExistence type="inferred from homology"/>
<evidence type="ECO:0000256" key="2">
    <source>
        <dbReference type="SAM" id="Coils"/>
    </source>
</evidence>
<evidence type="ECO:0000313" key="7">
    <source>
        <dbReference type="Proteomes" id="UP000245790"/>
    </source>
</evidence>
<evidence type="ECO:0000259" key="5">
    <source>
        <dbReference type="Pfam" id="PF25917"/>
    </source>
</evidence>
<evidence type="ECO:0000256" key="3">
    <source>
        <dbReference type="SAM" id="MobiDB-lite"/>
    </source>
</evidence>
<protein>
    <submittedName>
        <fullName evidence="6">RND family efflux transporter MFP subunit</fullName>
    </submittedName>
</protein>
<feature type="region of interest" description="Disordered" evidence="3">
    <location>
        <begin position="416"/>
        <end position="455"/>
    </location>
</feature>
<name>A0A316FYY9_9GAMM</name>
<dbReference type="RefSeq" id="WP_109762008.1">
    <property type="nucleotide sequence ID" value="NZ_QGGU01000002.1"/>
</dbReference>
<dbReference type="Gene3D" id="1.10.287.470">
    <property type="entry name" value="Helix hairpin bin"/>
    <property type="match status" value="1"/>
</dbReference>
<keyword evidence="7" id="KW-1185">Reference proteome</keyword>
<dbReference type="Gene3D" id="2.40.30.170">
    <property type="match status" value="1"/>
</dbReference>
<dbReference type="GO" id="GO:0015562">
    <property type="term" value="F:efflux transmembrane transporter activity"/>
    <property type="evidence" value="ECO:0007669"/>
    <property type="project" value="TreeGrafter"/>
</dbReference>
<comment type="caution">
    <text evidence="6">The sequence shown here is derived from an EMBL/GenBank/DDBJ whole genome shotgun (WGS) entry which is preliminary data.</text>
</comment>
<keyword evidence="4" id="KW-1133">Transmembrane helix</keyword>